<dbReference type="SUPFAM" id="SSF52540">
    <property type="entry name" value="P-loop containing nucleoside triphosphate hydrolases"/>
    <property type="match status" value="2"/>
</dbReference>
<dbReference type="InterPro" id="IPR003439">
    <property type="entry name" value="ABC_transporter-like_ATP-bd"/>
</dbReference>
<evidence type="ECO:0000313" key="6">
    <source>
        <dbReference type="EMBL" id="ARN75860.1"/>
    </source>
</evidence>
<dbReference type="InterPro" id="IPR003593">
    <property type="entry name" value="AAA+_ATPase"/>
</dbReference>
<evidence type="ECO:0000256" key="3">
    <source>
        <dbReference type="ARBA" id="ARBA00022741"/>
    </source>
</evidence>
<organism evidence="6 7">
    <name type="scientific">Oceanicoccus sagamiensis</name>
    <dbReference type="NCBI Taxonomy" id="716816"/>
    <lineage>
        <taxon>Bacteria</taxon>
        <taxon>Pseudomonadati</taxon>
        <taxon>Pseudomonadota</taxon>
        <taxon>Gammaproteobacteria</taxon>
        <taxon>Cellvibrionales</taxon>
        <taxon>Spongiibacteraceae</taxon>
        <taxon>Oceanicoccus</taxon>
    </lineage>
</organism>
<evidence type="ECO:0000256" key="1">
    <source>
        <dbReference type="ARBA" id="ARBA00005417"/>
    </source>
</evidence>
<dbReference type="InterPro" id="IPR017871">
    <property type="entry name" value="ABC_transporter-like_CS"/>
</dbReference>
<evidence type="ECO:0000256" key="2">
    <source>
        <dbReference type="ARBA" id="ARBA00022448"/>
    </source>
</evidence>
<evidence type="ECO:0000313" key="7">
    <source>
        <dbReference type="Proteomes" id="UP000193450"/>
    </source>
</evidence>
<name>A0A1X9NCV3_9GAMM</name>
<dbReference type="AlphaFoldDB" id="A0A1X9NCV3"/>
<gene>
    <name evidence="6" type="ORF">BST96_18180</name>
</gene>
<dbReference type="PROSITE" id="PS50893">
    <property type="entry name" value="ABC_TRANSPORTER_2"/>
    <property type="match status" value="2"/>
</dbReference>
<dbReference type="OrthoDB" id="9784450at2"/>
<dbReference type="CDD" id="cd03257">
    <property type="entry name" value="ABC_NikE_OppD_transporters"/>
    <property type="match status" value="2"/>
</dbReference>
<protein>
    <submittedName>
        <fullName evidence="6">Microcin ABC transporter ATP-binding protein</fullName>
    </submittedName>
</protein>
<accession>A0A1X9NCV3</accession>
<dbReference type="PANTHER" id="PTHR43776">
    <property type="entry name" value="TRANSPORT ATP-BINDING PROTEIN"/>
    <property type="match status" value="1"/>
</dbReference>
<dbReference type="Pfam" id="PF00005">
    <property type="entry name" value="ABC_tran"/>
    <property type="match status" value="2"/>
</dbReference>
<dbReference type="PROSITE" id="PS00211">
    <property type="entry name" value="ABC_TRANSPORTER_1"/>
    <property type="match status" value="2"/>
</dbReference>
<evidence type="ECO:0000256" key="4">
    <source>
        <dbReference type="ARBA" id="ARBA00022840"/>
    </source>
</evidence>
<dbReference type="GO" id="GO:0015833">
    <property type="term" value="P:peptide transport"/>
    <property type="evidence" value="ECO:0007669"/>
    <property type="project" value="InterPro"/>
</dbReference>
<dbReference type="STRING" id="716816.BST96_18180"/>
<dbReference type="InterPro" id="IPR050319">
    <property type="entry name" value="ABC_transp_ATP-bind"/>
</dbReference>
<keyword evidence="3" id="KW-0547">Nucleotide-binding</keyword>
<dbReference type="KEGG" id="osg:BST96_18180"/>
<dbReference type="InterPro" id="IPR027417">
    <property type="entry name" value="P-loop_NTPase"/>
</dbReference>
<dbReference type="Pfam" id="PF08352">
    <property type="entry name" value="oligo_HPY"/>
    <property type="match status" value="1"/>
</dbReference>
<dbReference type="Proteomes" id="UP000193450">
    <property type="component" value="Chromosome"/>
</dbReference>
<dbReference type="InterPro" id="IPR013563">
    <property type="entry name" value="Oligopep_ABC_C"/>
</dbReference>
<keyword evidence="4 6" id="KW-0067">ATP-binding</keyword>
<feature type="domain" description="ABC transporter" evidence="5">
    <location>
        <begin position="8"/>
        <end position="257"/>
    </location>
</feature>
<sequence>MNPSTPLLDVQHLSTDFIQGDNTTHAVIDLSFTIAAGETLAIVGESGSGKSVTAHSILRLLPYPVAKHPGGQVFFQGKELLNIKPDKLRSIRGNNISMIFQEPLTALNPLHKVGDQIGEVISLHKQLRGEALKQRILELLQQVDIPAEKASAYPHELSGGQRQRIMIAMAIANEPDLLIADEPTTALDVTVQAQILKLLKTIQQRMGMAILLITHDLSVVKRVADRVLVMQHGKQVEQATTAELFSQPQQDYTKTLLDAEPSGEPVPLDVQAEQQPLLESKDLSVNFEIGKRWFFQQPTLFNAVNNAAVSLLAGETLGVVGESGSGKSTLAMALLRMVDSEGEINFQGQTISQYDQNAMRPLRKDIQVVFQDPFGSLSPRLCIADIISEGLTVHQQLSAAQREQKVIDILQEVDLDPAIRHRYPHEFSGGQRQRIAIARAVILEPKLIILDEPTSALDRSVQVQVLELLKKLQRKHQLSYIFISHDLQVVRSISHHTIVMKEGEIVESGSSEAIFNHPQQRYTQNLLAAALSPTLEMD</sequence>
<dbReference type="NCBIfam" id="NF007739">
    <property type="entry name" value="PRK10419.1"/>
    <property type="match status" value="2"/>
</dbReference>
<dbReference type="Gene3D" id="3.40.50.300">
    <property type="entry name" value="P-loop containing nucleotide triphosphate hydrolases"/>
    <property type="match status" value="2"/>
</dbReference>
<dbReference type="FunFam" id="3.40.50.300:FF:000016">
    <property type="entry name" value="Oligopeptide ABC transporter ATP-binding component"/>
    <property type="match status" value="2"/>
</dbReference>
<dbReference type="GO" id="GO:0055085">
    <property type="term" value="P:transmembrane transport"/>
    <property type="evidence" value="ECO:0007669"/>
    <property type="project" value="UniProtKB-ARBA"/>
</dbReference>
<dbReference type="PANTHER" id="PTHR43776:SF7">
    <property type="entry name" value="D,D-DIPEPTIDE TRANSPORT ATP-BINDING PROTEIN DDPF-RELATED"/>
    <property type="match status" value="1"/>
</dbReference>
<keyword evidence="7" id="KW-1185">Reference proteome</keyword>
<feature type="domain" description="ABC transporter" evidence="5">
    <location>
        <begin position="278"/>
        <end position="527"/>
    </location>
</feature>
<dbReference type="EMBL" id="CP019343">
    <property type="protein sequence ID" value="ARN75860.1"/>
    <property type="molecule type" value="Genomic_DNA"/>
</dbReference>
<dbReference type="NCBIfam" id="NF008453">
    <property type="entry name" value="PRK11308.1"/>
    <property type="match status" value="2"/>
</dbReference>
<proteinExistence type="inferred from homology"/>
<dbReference type="GO" id="GO:0005524">
    <property type="term" value="F:ATP binding"/>
    <property type="evidence" value="ECO:0007669"/>
    <property type="project" value="UniProtKB-KW"/>
</dbReference>
<dbReference type="SMART" id="SM00382">
    <property type="entry name" value="AAA"/>
    <property type="match status" value="2"/>
</dbReference>
<dbReference type="RefSeq" id="WP_085760053.1">
    <property type="nucleotide sequence ID" value="NZ_CP019343.1"/>
</dbReference>
<reference evidence="6 7" key="1">
    <citation type="submission" date="2016-11" db="EMBL/GenBank/DDBJ databases">
        <title>Trade-off between light-utilization and light-protection in marine flavobacteria.</title>
        <authorList>
            <person name="Kumagai Y."/>
        </authorList>
    </citation>
    <scope>NUCLEOTIDE SEQUENCE [LARGE SCALE GENOMIC DNA]</scope>
    <source>
        <strain evidence="6 7">NBRC 107125</strain>
    </source>
</reference>
<dbReference type="GO" id="GO:0016887">
    <property type="term" value="F:ATP hydrolysis activity"/>
    <property type="evidence" value="ECO:0007669"/>
    <property type="project" value="InterPro"/>
</dbReference>
<comment type="similarity">
    <text evidence="1">Belongs to the ABC transporter superfamily.</text>
</comment>
<keyword evidence="2" id="KW-0813">Transport</keyword>
<evidence type="ECO:0000259" key="5">
    <source>
        <dbReference type="PROSITE" id="PS50893"/>
    </source>
</evidence>